<keyword evidence="1" id="KW-0175">Coiled coil</keyword>
<name>A0A6L4WX16_9BACT</name>
<protein>
    <submittedName>
        <fullName evidence="2">Uncharacterized protein</fullName>
    </submittedName>
</protein>
<dbReference type="Proteomes" id="UP000472839">
    <property type="component" value="Unassembled WGS sequence"/>
</dbReference>
<evidence type="ECO:0000313" key="3">
    <source>
        <dbReference type="Proteomes" id="UP000472839"/>
    </source>
</evidence>
<gene>
    <name evidence="2" type="ORF">GBG19_00755</name>
</gene>
<evidence type="ECO:0000256" key="1">
    <source>
        <dbReference type="SAM" id="Coils"/>
    </source>
</evidence>
<reference evidence="2 3" key="1">
    <citation type="submission" date="2019-10" db="EMBL/GenBank/DDBJ databases">
        <title>Poseidonibacter ostreae sp. nov., isolated from the gut of the Ostrea denselamellosa.</title>
        <authorList>
            <person name="Choi A."/>
        </authorList>
    </citation>
    <scope>NUCLEOTIDE SEQUENCE [LARGE SCALE GENOMIC DNA]</scope>
    <source>
        <strain evidence="2 3">SJOD-M-33</strain>
    </source>
</reference>
<accession>A0A6L4WX16</accession>
<proteinExistence type="predicted"/>
<dbReference type="RefSeq" id="WP_152279502.1">
    <property type="nucleotide sequence ID" value="NZ_WFKK01000001.1"/>
</dbReference>
<dbReference type="EMBL" id="WFKK01000001">
    <property type="protein sequence ID" value="KAB7891399.1"/>
    <property type="molecule type" value="Genomic_DNA"/>
</dbReference>
<feature type="coiled-coil region" evidence="1">
    <location>
        <begin position="43"/>
        <end position="79"/>
    </location>
</feature>
<evidence type="ECO:0000313" key="2">
    <source>
        <dbReference type="EMBL" id="KAB7891399.1"/>
    </source>
</evidence>
<dbReference type="AlphaFoldDB" id="A0A6L4WX16"/>
<comment type="caution">
    <text evidence="2">The sequence shown here is derived from an EMBL/GenBank/DDBJ whole genome shotgun (WGS) entry which is preliminary data.</text>
</comment>
<sequence length="199" mass="22582">MSVNHQGNSLGEIEIEESFFVHSSELIISETSNNRTIKLSSVIEALKNEYDNSKDEQIKKELKQELEELAIIKEEAGESIVFVADYESATKEIAQNIAQDAISNDSQVAIIFEELLLIKKIVERVALKKEANLNSKQSEDANNQSKDIVGVLANRFYELSNREAELIRDRRGEILKMYTKNFHGDIKAFEKELYALGTL</sequence>
<organism evidence="2 3">
    <name type="scientific">Poseidonibacter ostreae</name>
    <dbReference type="NCBI Taxonomy" id="2654171"/>
    <lineage>
        <taxon>Bacteria</taxon>
        <taxon>Pseudomonadati</taxon>
        <taxon>Campylobacterota</taxon>
        <taxon>Epsilonproteobacteria</taxon>
        <taxon>Campylobacterales</taxon>
        <taxon>Arcobacteraceae</taxon>
        <taxon>Poseidonibacter</taxon>
    </lineage>
</organism>